<dbReference type="RefSeq" id="WP_161925877.1">
    <property type="nucleotide sequence ID" value="NZ_BJOU01000001.1"/>
</dbReference>
<keyword evidence="3" id="KW-1185">Reference proteome</keyword>
<proteinExistence type="predicted"/>
<organism evidence="2 3">
    <name type="scientific">Gordonia crocea</name>
    <dbReference type="NCBI Taxonomy" id="589162"/>
    <lineage>
        <taxon>Bacteria</taxon>
        <taxon>Bacillati</taxon>
        <taxon>Actinomycetota</taxon>
        <taxon>Actinomycetes</taxon>
        <taxon>Mycobacteriales</taxon>
        <taxon>Gordoniaceae</taxon>
        <taxon>Gordonia</taxon>
    </lineage>
</organism>
<sequence>MSNSPPATVTYTADRSDEPAPTTADIRTIDRVIRRAARHDITLSVADFAIVPGWGPMLDSMDPDEWLADMLMD</sequence>
<gene>
    <name evidence="2" type="ORF">nbrc107697_04390</name>
</gene>
<comment type="caution">
    <text evidence="2">The sequence shown here is derived from an EMBL/GenBank/DDBJ whole genome shotgun (WGS) entry which is preliminary data.</text>
</comment>
<feature type="compositionally biased region" description="Polar residues" evidence="1">
    <location>
        <begin position="1"/>
        <end position="13"/>
    </location>
</feature>
<accession>A0A7M3SUS6</accession>
<protein>
    <submittedName>
        <fullName evidence="2">Uncharacterized protein</fullName>
    </submittedName>
</protein>
<reference evidence="3" key="1">
    <citation type="submission" date="2019-06" db="EMBL/GenBank/DDBJ databases">
        <title>Gordonia isolated from sludge of a wastewater treatment plant.</title>
        <authorList>
            <person name="Tamura T."/>
            <person name="Aoyama K."/>
            <person name="Kang Y."/>
            <person name="Saito S."/>
            <person name="Akiyama N."/>
            <person name="Yazawa K."/>
            <person name="Gonoi T."/>
            <person name="Mikami Y."/>
        </authorList>
    </citation>
    <scope>NUCLEOTIDE SEQUENCE [LARGE SCALE GENOMIC DNA]</scope>
    <source>
        <strain evidence="3">NBRC 107697</strain>
    </source>
</reference>
<name>A0A7M3SUS6_9ACTN</name>
<feature type="region of interest" description="Disordered" evidence="1">
    <location>
        <begin position="1"/>
        <end position="23"/>
    </location>
</feature>
<evidence type="ECO:0000313" key="2">
    <source>
        <dbReference type="EMBL" id="GED96400.1"/>
    </source>
</evidence>
<dbReference type="EMBL" id="BJOU01000001">
    <property type="protein sequence ID" value="GED96400.1"/>
    <property type="molecule type" value="Genomic_DNA"/>
</dbReference>
<dbReference type="AlphaFoldDB" id="A0A7M3SUS6"/>
<dbReference type="Proteomes" id="UP000444980">
    <property type="component" value="Unassembled WGS sequence"/>
</dbReference>
<evidence type="ECO:0000313" key="3">
    <source>
        <dbReference type="Proteomes" id="UP000444980"/>
    </source>
</evidence>
<evidence type="ECO:0000256" key="1">
    <source>
        <dbReference type="SAM" id="MobiDB-lite"/>
    </source>
</evidence>